<dbReference type="Pfam" id="PF13413">
    <property type="entry name" value="HTH_25"/>
    <property type="match status" value="1"/>
</dbReference>
<dbReference type="Gene3D" id="1.10.260.40">
    <property type="entry name" value="lambda repressor-like DNA-binding domains"/>
    <property type="match status" value="1"/>
</dbReference>
<dbReference type="RefSeq" id="WP_054278797.1">
    <property type="nucleotide sequence ID" value="NZ_LHQM01000019.1"/>
</dbReference>
<reference evidence="2 3" key="1">
    <citation type="submission" date="2015-08" db="EMBL/GenBank/DDBJ databases">
        <title>Genome sequence of Streptococcus phocae subsp. phocae ATCC 51973T isolated from liver specimen obtained from seal.</title>
        <authorList>
            <person name="Avendano-Herrera R."/>
        </authorList>
    </citation>
    <scope>NUCLEOTIDE SEQUENCE [LARGE SCALE GENOMIC DNA]</scope>
    <source>
        <strain evidence="2 3">ATCC 51973</strain>
    </source>
</reference>
<dbReference type="AlphaFoldDB" id="A0A0P6S2L3"/>
<keyword evidence="3" id="KW-1185">Reference proteome</keyword>
<protein>
    <submittedName>
        <fullName evidence="2">Uncharacterized protein</fullName>
    </submittedName>
</protein>
<dbReference type="Proteomes" id="UP000049578">
    <property type="component" value="Unassembled WGS sequence"/>
</dbReference>
<dbReference type="EMBL" id="LHQM01000019">
    <property type="protein sequence ID" value="KPJ22329.1"/>
    <property type="molecule type" value="Genomic_DNA"/>
</dbReference>
<feature type="transmembrane region" description="Helical" evidence="1">
    <location>
        <begin position="167"/>
        <end position="190"/>
    </location>
</feature>
<dbReference type="PANTHER" id="PTHR34475">
    <property type="match status" value="1"/>
</dbReference>
<name>A0A0P6S2L3_9STRE</name>
<dbReference type="PANTHER" id="PTHR34475:SF1">
    <property type="entry name" value="CYTOSKELETON PROTEIN RODZ"/>
    <property type="match status" value="1"/>
</dbReference>
<gene>
    <name evidence="2" type="ORF">AKK44_05145</name>
</gene>
<organism evidence="2 3">
    <name type="scientific">Streptococcus phocae</name>
    <dbReference type="NCBI Taxonomy" id="119224"/>
    <lineage>
        <taxon>Bacteria</taxon>
        <taxon>Bacillati</taxon>
        <taxon>Bacillota</taxon>
        <taxon>Bacilli</taxon>
        <taxon>Lactobacillales</taxon>
        <taxon>Streptococcaceae</taxon>
        <taxon>Streptococcus</taxon>
    </lineage>
</organism>
<evidence type="ECO:0000313" key="2">
    <source>
        <dbReference type="EMBL" id="KPJ22329.1"/>
    </source>
</evidence>
<accession>A0A0P6S2L3</accession>
<keyword evidence="1" id="KW-0472">Membrane</keyword>
<keyword evidence="1" id="KW-1133">Transmembrane helix</keyword>
<keyword evidence="1" id="KW-0812">Transmembrane</keyword>
<dbReference type="InterPro" id="IPR050400">
    <property type="entry name" value="Bact_Cytoskel_RodZ"/>
</dbReference>
<dbReference type="GO" id="GO:0003677">
    <property type="term" value="F:DNA binding"/>
    <property type="evidence" value="ECO:0007669"/>
    <property type="project" value="InterPro"/>
</dbReference>
<dbReference type="STRING" id="119224.AKK44_05145"/>
<dbReference type="PATRIC" id="fig|119224.3.peg.571"/>
<comment type="caution">
    <text evidence="2">The sequence shown here is derived from an EMBL/GenBank/DDBJ whole genome shotgun (WGS) entry which is preliminary data.</text>
</comment>
<evidence type="ECO:0000313" key="3">
    <source>
        <dbReference type="Proteomes" id="UP000049578"/>
    </source>
</evidence>
<sequence length="330" mass="36618">MRETSLGNLLRETRVGKHITLDDIESNTGISSHYLLAMELDQFKIIPEEKFYTFLKQYADIVDLDFDSLSRLYQLQISSKKQNQEPSVTQIVEEKLSKKRTQDKQFTGVTKAETLVIPVKTVGVNSTKPTKTIPPVSRFKAEEKLLRKDSEISRLSRYGNNEKNKKSALPVTLLSLISLAIVGIIFFAVWRQFENTHAAKPTEMSFLETNKEENKATSESTGPKTQIQTEGAENYLTATITKSKETVDITVALTDAQSSWISITNTEIGEGGITLSKEVPSYSTTLPADVTESLLTLGVTKGVSITIDGQPLDLSAITSTDLSYITLKIQ</sequence>
<proteinExistence type="predicted"/>
<evidence type="ECO:0000256" key="1">
    <source>
        <dbReference type="SAM" id="Phobius"/>
    </source>
</evidence>
<dbReference type="InterPro" id="IPR010982">
    <property type="entry name" value="Lambda_DNA-bd_dom_sf"/>
</dbReference>